<evidence type="ECO:0000313" key="2">
    <source>
        <dbReference type="EMBL" id="KAK9043382.1"/>
    </source>
</evidence>
<evidence type="ECO:0000313" key="3">
    <source>
        <dbReference type="Proteomes" id="UP001396334"/>
    </source>
</evidence>
<name>A0ABR2U162_9ROSI</name>
<keyword evidence="3" id="KW-1185">Reference proteome</keyword>
<gene>
    <name evidence="2" type="ORF">V6N11_071727</name>
</gene>
<reference evidence="2 3" key="1">
    <citation type="journal article" date="2024" name="G3 (Bethesda)">
        <title>Genome assembly of Hibiscus sabdariffa L. provides insights into metabolisms of medicinal natural products.</title>
        <authorList>
            <person name="Kim T."/>
        </authorList>
    </citation>
    <scope>NUCLEOTIDE SEQUENCE [LARGE SCALE GENOMIC DNA]</scope>
    <source>
        <strain evidence="2">TK-2024</strain>
        <tissue evidence="2">Old leaves</tissue>
    </source>
</reference>
<organism evidence="2 3">
    <name type="scientific">Hibiscus sabdariffa</name>
    <name type="common">roselle</name>
    <dbReference type="NCBI Taxonomy" id="183260"/>
    <lineage>
        <taxon>Eukaryota</taxon>
        <taxon>Viridiplantae</taxon>
        <taxon>Streptophyta</taxon>
        <taxon>Embryophyta</taxon>
        <taxon>Tracheophyta</taxon>
        <taxon>Spermatophyta</taxon>
        <taxon>Magnoliopsida</taxon>
        <taxon>eudicotyledons</taxon>
        <taxon>Gunneridae</taxon>
        <taxon>Pentapetalae</taxon>
        <taxon>rosids</taxon>
        <taxon>malvids</taxon>
        <taxon>Malvales</taxon>
        <taxon>Malvaceae</taxon>
        <taxon>Malvoideae</taxon>
        <taxon>Hibiscus</taxon>
    </lineage>
</organism>
<dbReference type="Proteomes" id="UP001396334">
    <property type="component" value="Unassembled WGS sequence"/>
</dbReference>
<dbReference type="EMBL" id="JBBPBN010000003">
    <property type="protein sequence ID" value="KAK9043382.1"/>
    <property type="molecule type" value="Genomic_DNA"/>
</dbReference>
<protein>
    <submittedName>
        <fullName evidence="2">Uncharacterized protein</fullName>
    </submittedName>
</protein>
<accession>A0ABR2U162</accession>
<sequence>MDVVSGIQLSSSLERPASPTLACEQSAHKKNKTHAIGTSAAEIVEVDADGVEFPQQFALKGDPEVQNVRVNDGGNSIGTEKETYSSMASKMYNSSKNINGAPT</sequence>
<feature type="region of interest" description="Disordered" evidence="1">
    <location>
        <begin position="1"/>
        <end position="28"/>
    </location>
</feature>
<proteinExistence type="predicted"/>
<evidence type="ECO:0000256" key="1">
    <source>
        <dbReference type="SAM" id="MobiDB-lite"/>
    </source>
</evidence>
<comment type="caution">
    <text evidence="2">The sequence shown here is derived from an EMBL/GenBank/DDBJ whole genome shotgun (WGS) entry which is preliminary data.</text>
</comment>